<dbReference type="SUPFAM" id="SSF50022">
    <property type="entry name" value="ISP domain"/>
    <property type="match status" value="1"/>
</dbReference>
<dbReference type="Gene3D" id="2.102.10.10">
    <property type="entry name" value="Rieske [2Fe-2S] iron-sulphur domain"/>
    <property type="match status" value="1"/>
</dbReference>
<keyword evidence="7" id="KW-1133">Transmembrane helix</keyword>
<evidence type="ECO:0000313" key="10">
    <source>
        <dbReference type="EMBL" id="ALU30713.1"/>
    </source>
</evidence>
<dbReference type="InterPro" id="IPR014349">
    <property type="entry name" value="Rieske_Fe-S_prot"/>
</dbReference>
<feature type="transmembrane region" description="Helical" evidence="7">
    <location>
        <begin position="72"/>
        <end position="92"/>
    </location>
</feature>
<dbReference type="RefSeq" id="WP_011278668.1">
    <property type="nucleotide sequence ID" value="NZ_BHWZ01000004.1"/>
</dbReference>
<evidence type="ECO:0000256" key="3">
    <source>
        <dbReference type="ARBA" id="ARBA00023004"/>
    </source>
</evidence>
<feature type="region of interest" description="Disordered" evidence="6">
    <location>
        <begin position="292"/>
        <end position="325"/>
    </location>
</feature>
<evidence type="ECO:0000256" key="4">
    <source>
        <dbReference type="ARBA" id="ARBA00023014"/>
    </source>
</evidence>
<reference evidence="11 12" key="1">
    <citation type="submission" date="2015-12" db="EMBL/GenBank/DDBJ databases">
        <title>A stable core within a dynamic pangenome in Sulfolobus acidocaldarius.</title>
        <authorList>
            <person name="Anderson R."/>
            <person name="Kouris A."/>
            <person name="Seward C."/>
            <person name="Campbell K."/>
            <person name="Whitaker R."/>
        </authorList>
    </citation>
    <scope>NUCLEOTIDE SEQUENCE [LARGE SCALE GENOMIC DNA]</scope>
    <source>
        <strain evidence="9 12">GG12-C01-09</strain>
        <strain evidence="10 11">NG05B_CO5_07</strain>
    </source>
</reference>
<keyword evidence="7" id="KW-0472">Membrane</keyword>
<evidence type="ECO:0000256" key="5">
    <source>
        <dbReference type="ARBA" id="ARBA00023157"/>
    </source>
</evidence>
<feature type="compositionally biased region" description="Polar residues" evidence="6">
    <location>
        <begin position="315"/>
        <end position="325"/>
    </location>
</feature>
<protein>
    <submittedName>
        <fullName evidence="10">Rieske iron-sulfur protein SoxL2</fullName>
    </submittedName>
</protein>
<dbReference type="Proteomes" id="UP000065473">
    <property type="component" value="Chromosome"/>
</dbReference>
<dbReference type="PANTHER" id="PTHR10134">
    <property type="entry name" value="CYTOCHROME B-C1 COMPLEX SUBUNIT RIESKE, MITOCHONDRIAL"/>
    <property type="match status" value="1"/>
</dbReference>
<evidence type="ECO:0000313" key="11">
    <source>
        <dbReference type="Proteomes" id="UP000060043"/>
    </source>
</evidence>
<keyword evidence="2" id="KW-0479">Metal-binding</keyword>
<accession>A0A0U3GPQ9</accession>
<keyword evidence="5" id="KW-1015">Disulfide bond</keyword>
<gene>
    <name evidence="9" type="ORF">ATY89_08810</name>
    <name evidence="10" type="ORF">ATZ20_00220</name>
</gene>
<dbReference type="PROSITE" id="PS51296">
    <property type="entry name" value="RIESKE"/>
    <property type="match status" value="1"/>
</dbReference>
<keyword evidence="3" id="KW-0408">Iron</keyword>
<dbReference type="GO" id="GO:0046872">
    <property type="term" value="F:metal ion binding"/>
    <property type="evidence" value="ECO:0007669"/>
    <property type="project" value="UniProtKB-KW"/>
</dbReference>
<evidence type="ECO:0000256" key="6">
    <source>
        <dbReference type="SAM" id="MobiDB-lite"/>
    </source>
</evidence>
<dbReference type="OrthoDB" id="5623at2157"/>
<keyword evidence="7" id="KW-0812">Transmembrane</keyword>
<dbReference type="EMBL" id="CP013694">
    <property type="protein sequence ID" value="ALU30023.1"/>
    <property type="molecule type" value="Genomic_DNA"/>
</dbReference>
<evidence type="ECO:0000313" key="9">
    <source>
        <dbReference type="EMBL" id="ALU30023.1"/>
    </source>
</evidence>
<evidence type="ECO:0000313" key="12">
    <source>
        <dbReference type="Proteomes" id="UP000065473"/>
    </source>
</evidence>
<organism evidence="10 11">
    <name type="scientific">Sulfolobus acidocaldarius</name>
    <dbReference type="NCBI Taxonomy" id="2285"/>
    <lineage>
        <taxon>Archaea</taxon>
        <taxon>Thermoproteota</taxon>
        <taxon>Thermoprotei</taxon>
        <taxon>Sulfolobales</taxon>
        <taxon>Sulfolobaceae</taxon>
        <taxon>Sulfolobus</taxon>
    </lineage>
</organism>
<name>A0A0U3GPQ9_9CREN</name>
<keyword evidence="1" id="KW-0001">2Fe-2S</keyword>
<dbReference type="NCBIfam" id="TIGR03171">
    <property type="entry name" value="soxL2"/>
    <property type="match status" value="1"/>
</dbReference>
<evidence type="ECO:0000259" key="8">
    <source>
        <dbReference type="PROSITE" id="PS51296"/>
    </source>
</evidence>
<evidence type="ECO:0000256" key="7">
    <source>
        <dbReference type="SAM" id="Phobius"/>
    </source>
</evidence>
<dbReference type="InterPro" id="IPR017586">
    <property type="entry name" value="Rieske_Fe-S_SoxL2"/>
</dbReference>
<evidence type="ECO:0000256" key="2">
    <source>
        <dbReference type="ARBA" id="ARBA00022723"/>
    </source>
</evidence>
<dbReference type="InterPro" id="IPR036922">
    <property type="entry name" value="Rieske_2Fe-2S_sf"/>
</dbReference>
<dbReference type="OMA" id="IHFYPPN"/>
<dbReference type="InterPro" id="IPR017941">
    <property type="entry name" value="Rieske_2Fe-2S"/>
</dbReference>
<proteinExistence type="predicted"/>
<feature type="domain" description="Rieske" evidence="8">
    <location>
        <begin position="149"/>
        <end position="275"/>
    </location>
</feature>
<feature type="compositionally biased region" description="Polar residues" evidence="6">
    <location>
        <begin position="292"/>
        <end position="308"/>
    </location>
</feature>
<dbReference type="Proteomes" id="UP000060043">
    <property type="component" value="Chromosome"/>
</dbReference>
<dbReference type="Pfam" id="PF00355">
    <property type="entry name" value="Rieske"/>
    <property type="match status" value="1"/>
</dbReference>
<dbReference type="AlphaFoldDB" id="A0A0U3GPQ9"/>
<dbReference type="EMBL" id="CP013695">
    <property type="protein sequence ID" value="ALU30713.1"/>
    <property type="molecule type" value="Genomic_DNA"/>
</dbReference>
<sequence length="325" mass="35167">MIKFRLGNDEEMKILDYSDLVFFRKLTNKMRDPKTRFDVREFINRGEDYLFNYTNKNVGGVDERRRKFLKSLIFGMAAAAVVGIIPGVSVLVPPTVTVATGFPKSLLIDSSGNPVKASSLPVNSPYIMVFEYPMTGEPNFLINLGDSSGRPVEINPTKVVIPQTGKTYDFPGGVGPNKSIVAYSAICQHLGCTPPYIHFYPPNYVNSGQLTASEPDQLTAAALLAARQANVPALIHCDCHGSTYDPYHGASVLTGPTVRPLPAVILEWDSSTDYLYAIGSVGVAVYPNGSNGIPSQDPTEDLSSSFGTSVGEKITVSQTENPFSS</sequence>
<evidence type="ECO:0000256" key="1">
    <source>
        <dbReference type="ARBA" id="ARBA00022714"/>
    </source>
</evidence>
<dbReference type="GO" id="GO:0051537">
    <property type="term" value="F:2 iron, 2 sulfur cluster binding"/>
    <property type="evidence" value="ECO:0007669"/>
    <property type="project" value="UniProtKB-KW"/>
</dbReference>
<dbReference type="GeneID" id="14550052"/>
<dbReference type="CDD" id="cd03475">
    <property type="entry name" value="Rieske_SoxF_SoxL"/>
    <property type="match status" value="1"/>
</dbReference>
<keyword evidence="4" id="KW-0411">Iron-sulfur</keyword>